<dbReference type="Proteomes" id="UP001333110">
    <property type="component" value="Unassembled WGS sequence"/>
</dbReference>
<dbReference type="AlphaFoldDB" id="A0AAN7N6Q1"/>
<evidence type="ECO:0000313" key="2">
    <source>
        <dbReference type="Proteomes" id="UP001333110"/>
    </source>
</evidence>
<organism evidence="1 2">
    <name type="scientific">Mycteria americana</name>
    <name type="common">Wood stork</name>
    <dbReference type="NCBI Taxonomy" id="33587"/>
    <lineage>
        <taxon>Eukaryota</taxon>
        <taxon>Metazoa</taxon>
        <taxon>Chordata</taxon>
        <taxon>Craniata</taxon>
        <taxon>Vertebrata</taxon>
        <taxon>Euteleostomi</taxon>
        <taxon>Archelosauria</taxon>
        <taxon>Archosauria</taxon>
        <taxon>Dinosauria</taxon>
        <taxon>Saurischia</taxon>
        <taxon>Theropoda</taxon>
        <taxon>Coelurosauria</taxon>
        <taxon>Aves</taxon>
        <taxon>Neognathae</taxon>
        <taxon>Neoaves</taxon>
        <taxon>Aequornithes</taxon>
        <taxon>Ciconiiformes</taxon>
        <taxon>Ciconiidae</taxon>
        <taxon>Mycteria</taxon>
    </lineage>
</organism>
<proteinExistence type="predicted"/>
<sequence>MDYITLPQTRQGKCRVLTMVEATTGWLETYPVPHATTQNTVLGLENQVLWANAPAPTILGVSLTSLQFFNAFPVLGAQNRTPYLDKGGREQDRSRVVEFRGHVQGEKPSKGQLEAMRLAHRVLRLVDLLLPKDNLITSLHRFTW</sequence>
<dbReference type="EMBL" id="JAUNZN010000006">
    <property type="protein sequence ID" value="KAK4820395.1"/>
    <property type="molecule type" value="Genomic_DNA"/>
</dbReference>
<accession>A0AAN7N6Q1</accession>
<keyword evidence="2" id="KW-1185">Reference proteome</keyword>
<name>A0AAN7N6Q1_MYCAM</name>
<evidence type="ECO:0000313" key="1">
    <source>
        <dbReference type="EMBL" id="KAK4820395.1"/>
    </source>
</evidence>
<gene>
    <name evidence="1" type="ORF">QYF61_025569</name>
</gene>
<protein>
    <submittedName>
        <fullName evidence="1">Uncharacterized protein</fullName>
    </submittedName>
</protein>
<reference evidence="1 2" key="1">
    <citation type="journal article" date="2023" name="J. Hered.">
        <title>Chromosome-level genome of the wood stork (Mycteria americana) provides insight into avian chromosome evolution.</title>
        <authorList>
            <person name="Flamio R. Jr."/>
            <person name="Ramstad K.M."/>
        </authorList>
    </citation>
    <scope>NUCLEOTIDE SEQUENCE [LARGE SCALE GENOMIC DNA]</scope>
    <source>
        <strain evidence="1">JAX WOST 10</strain>
    </source>
</reference>
<comment type="caution">
    <text evidence="1">The sequence shown here is derived from an EMBL/GenBank/DDBJ whole genome shotgun (WGS) entry which is preliminary data.</text>
</comment>